<proteinExistence type="predicted"/>
<dbReference type="SUPFAM" id="SSF51269">
    <property type="entry name" value="AFP III-like domain"/>
    <property type="match status" value="1"/>
</dbReference>
<dbReference type="PANTHER" id="PTHR42966">
    <property type="entry name" value="N-ACETYLNEURAMINATE SYNTHASE"/>
    <property type="match status" value="1"/>
</dbReference>
<dbReference type="PANTHER" id="PTHR42966:SF1">
    <property type="entry name" value="SIALIC ACID SYNTHASE"/>
    <property type="match status" value="1"/>
</dbReference>
<dbReference type="Gene3D" id="3.90.1210.10">
    <property type="entry name" value="Antifreeze-like/N-acetylneuraminic acid synthase C-terminal domain"/>
    <property type="match status" value="1"/>
</dbReference>
<name>A0A1F7RYI8_9BACT</name>
<evidence type="ECO:0000313" key="2">
    <source>
        <dbReference type="EMBL" id="OGL46128.1"/>
    </source>
</evidence>
<comment type="caution">
    <text evidence="2">The sequence shown here is derived from an EMBL/GenBank/DDBJ whole genome shotgun (WGS) entry which is preliminary data.</text>
</comment>
<dbReference type="CDD" id="cd11614">
    <property type="entry name" value="SAF_CpaB_FlgA_like"/>
    <property type="match status" value="1"/>
</dbReference>
<dbReference type="GO" id="GO:0047444">
    <property type="term" value="F:N-acylneuraminate-9-phosphate synthase activity"/>
    <property type="evidence" value="ECO:0007669"/>
    <property type="project" value="TreeGrafter"/>
</dbReference>
<dbReference type="InterPro" id="IPR013785">
    <property type="entry name" value="Aldolase_TIM"/>
</dbReference>
<sequence>MRTEIIAEIAQGYEGNPKLAELLVKGAVVADADSIKVQLVFADELCVKTYPYYNLFKSLEMSDEVWMGLVKRVHEAGKHIYFDVYGDRSLALAQSLGADGVKISTTDFYNLPLIKQAFIDFDTVFISIGGVPIEDIDELMTLYALPKKLTLMHGFQAEPTETNDNNLARIVALHGRYPGVGIGFMDHSLGSGVEAFHLPLVAIGMGVSCIEKHITLDYNLQIEDYISALSVDRFGEFVKTIRAMEPALGSAELSLTSKEVDYKKRAGKVVVASRDLSKGARITERDIAMKRVSTTPSGKYYRQVAPIMGKILSAPIQKDCPFEMEMMQ</sequence>
<dbReference type="EMBL" id="MGDE01000104">
    <property type="protein sequence ID" value="OGL46128.1"/>
    <property type="molecule type" value="Genomic_DNA"/>
</dbReference>
<dbReference type="SMART" id="SM00858">
    <property type="entry name" value="SAF"/>
    <property type="match status" value="1"/>
</dbReference>
<dbReference type="InterPro" id="IPR013132">
    <property type="entry name" value="PseI/NeuA/B-like_N"/>
</dbReference>
<dbReference type="Pfam" id="PF08666">
    <property type="entry name" value="SAF"/>
    <property type="match status" value="1"/>
</dbReference>
<evidence type="ECO:0000313" key="3">
    <source>
        <dbReference type="Proteomes" id="UP000178797"/>
    </source>
</evidence>
<dbReference type="InterPro" id="IPR013974">
    <property type="entry name" value="SAF"/>
</dbReference>
<feature type="domain" description="SAF" evidence="1">
    <location>
        <begin position="267"/>
        <end position="328"/>
    </location>
</feature>
<dbReference type="Gene3D" id="3.20.20.70">
    <property type="entry name" value="Aldolase class I"/>
    <property type="match status" value="1"/>
</dbReference>
<dbReference type="Proteomes" id="UP000178797">
    <property type="component" value="Unassembled WGS sequence"/>
</dbReference>
<dbReference type="GO" id="GO:0016051">
    <property type="term" value="P:carbohydrate biosynthetic process"/>
    <property type="evidence" value="ECO:0007669"/>
    <property type="project" value="InterPro"/>
</dbReference>
<dbReference type="AlphaFoldDB" id="A0A1F7RYI8"/>
<dbReference type="InterPro" id="IPR051690">
    <property type="entry name" value="PseI-like"/>
</dbReference>
<dbReference type="Pfam" id="PF03102">
    <property type="entry name" value="NeuB"/>
    <property type="match status" value="1"/>
</dbReference>
<protein>
    <recommendedName>
        <fullName evidence="1">SAF domain-containing protein</fullName>
    </recommendedName>
</protein>
<accession>A0A1F7RYI8</accession>
<organism evidence="2 3">
    <name type="scientific">Candidatus Schekmanbacteria bacterium RBG_16_38_10</name>
    <dbReference type="NCBI Taxonomy" id="1817879"/>
    <lineage>
        <taxon>Bacteria</taxon>
        <taxon>Candidatus Schekmaniibacteriota</taxon>
    </lineage>
</organism>
<reference evidence="2 3" key="1">
    <citation type="journal article" date="2016" name="Nat. Commun.">
        <title>Thousands of microbial genomes shed light on interconnected biogeochemical processes in an aquifer system.</title>
        <authorList>
            <person name="Anantharaman K."/>
            <person name="Brown C.T."/>
            <person name="Hug L.A."/>
            <person name="Sharon I."/>
            <person name="Castelle C.J."/>
            <person name="Probst A.J."/>
            <person name="Thomas B.C."/>
            <person name="Singh A."/>
            <person name="Wilkins M.J."/>
            <person name="Karaoz U."/>
            <person name="Brodie E.L."/>
            <person name="Williams K.H."/>
            <person name="Hubbard S.S."/>
            <person name="Banfield J.F."/>
        </authorList>
    </citation>
    <scope>NUCLEOTIDE SEQUENCE [LARGE SCALE GENOMIC DNA]</scope>
</reference>
<evidence type="ECO:0000259" key="1">
    <source>
        <dbReference type="SMART" id="SM00858"/>
    </source>
</evidence>
<gene>
    <name evidence="2" type="ORF">A2W05_09740</name>
</gene>
<dbReference type="InterPro" id="IPR036732">
    <property type="entry name" value="AFP_Neu5c_C_sf"/>
</dbReference>
<dbReference type="SUPFAM" id="SSF51569">
    <property type="entry name" value="Aldolase"/>
    <property type="match status" value="1"/>
</dbReference>